<sequence length="69" mass="7873">MNRNEKLLNEQECEIIMLLADGLTNKQIGEVFGVTEKAVEVSLQNMLNKLDRKHPNEMITWAYLGGVLK</sequence>
<dbReference type="InterPro" id="IPR000792">
    <property type="entry name" value="Tscrpt_reg_LuxR_C"/>
</dbReference>
<comment type="caution">
    <text evidence="2">The sequence shown here is derived from an EMBL/GenBank/DDBJ whole genome shotgun (WGS) entry which is preliminary data.</text>
</comment>
<feature type="domain" description="HTH luxR-type" evidence="1">
    <location>
        <begin position="1"/>
        <end position="66"/>
    </location>
</feature>
<dbReference type="Gene3D" id="1.10.10.10">
    <property type="entry name" value="Winged helix-like DNA-binding domain superfamily/Winged helix DNA-binding domain"/>
    <property type="match status" value="1"/>
</dbReference>
<dbReference type="EMBL" id="JBHUHV010000058">
    <property type="protein sequence ID" value="MFD2068908.1"/>
    <property type="molecule type" value="Genomic_DNA"/>
</dbReference>
<evidence type="ECO:0000313" key="3">
    <source>
        <dbReference type="Proteomes" id="UP001597369"/>
    </source>
</evidence>
<organism evidence="2 3">
    <name type="scientific">Pontibacter silvestris</name>
    <dbReference type="NCBI Taxonomy" id="2305183"/>
    <lineage>
        <taxon>Bacteria</taxon>
        <taxon>Pseudomonadati</taxon>
        <taxon>Bacteroidota</taxon>
        <taxon>Cytophagia</taxon>
        <taxon>Cytophagales</taxon>
        <taxon>Hymenobacteraceae</taxon>
        <taxon>Pontibacter</taxon>
    </lineage>
</organism>
<dbReference type="SMART" id="SM00421">
    <property type="entry name" value="HTH_LUXR"/>
    <property type="match status" value="1"/>
</dbReference>
<proteinExistence type="predicted"/>
<dbReference type="RefSeq" id="WP_229957709.1">
    <property type="nucleotide sequence ID" value="NZ_JAJJWI010000001.1"/>
</dbReference>
<name>A0ABW4X320_9BACT</name>
<dbReference type="InterPro" id="IPR016032">
    <property type="entry name" value="Sig_transdc_resp-reg_C-effctor"/>
</dbReference>
<gene>
    <name evidence="2" type="ORF">ACFSKU_18610</name>
</gene>
<evidence type="ECO:0000313" key="2">
    <source>
        <dbReference type="EMBL" id="MFD2068908.1"/>
    </source>
</evidence>
<keyword evidence="3" id="KW-1185">Reference proteome</keyword>
<dbReference type="Proteomes" id="UP001597369">
    <property type="component" value="Unassembled WGS sequence"/>
</dbReference>
<reference evidence="3" key="1">
    <citation type="journal article" date="2019" name="Int. J. Syst. Evol. Microbiol.">
        <title>The Global Catalogue of Microorganisms (GCM) 10K type strain sequencing project: providing services to taxonomists for standard genome sequencing and annotation.</title>
        <authorList>
            <consortium name="The Broad Institute Genomics Platform"/>
            <consortium name="The Broad Institute Genome Sequencing Center for Infectious Disease"/>
            <person name="Wu L."/>
            <person name="Ma J."/>
        </authorList>
    </citation>
    <scope>NUCLEOTIDE SEQUENCE [LARGE SCALE GENOMIC DNA]</scope>
    <source>
        <strain evidence="3">JCM 16545</strain>
    </source>
</reference>
<dbReference type="PRINTS" id="PR00038">
    <property type="entry name" value="HTHLUXR"/>
</dbReference>
<dbReference type="PROSITE" id="PS50043">
    <property type="entry name" value="HTH_LUXR_2"/>
    <property type="match status" value="1"/>
</dbReference>
<dbReference type="SUPFAM" id="SSF46894">
    <property type="entry name" value="C-terminal effector domain of the bipartite response regulators"/>
    <property type="match status" value="1"/>
</dbReference>
<evidence type="ECO:0000259" key="1">
    <source>
        <dbReference type="PROSITE" id="PS50043"/>
    </source>
</evidence>
<dbReference type="Pfam" id="PF00196">
    <property type="entry name" value="GerE"/>
    <property type="match status" value="1"/>
</dbReference>
<protein>
    <submittedName>
        <fullName evidence="2">Response regulator transcription factor</fullName>
    </submittedName>
</protein>
<dbReference type="InterPro" id="IPR036388">
    <property type="entry name" value="WH-like_DNA-bd_sf"/>
</dbReference>
<accession>A0ABW4X320</accession>